<dbReference type="SFLD" id="SFLDG00002">
    <property type="entry name" value="C1.7:_P-type_atpase_like"/>
    <property type="match status" value="1"/>
</dbReference>
<dbReference type="InterPro" id="IPR051014">
    <property type="entry name" value="Cation_Transport_ATPase_IB"/>
</dbReference>
<comment type="catalytic activity">
    <reaction evidence="9">
        <text>Zn(2+)(in) + ATP + H2O = Zn(2+)(out) + ADP + phosphate + H(+)</text>
        <dbReference type="Rhea" id="RHEA:20621"/>
        <dbReference type="ChEBI" id="CHEBI:15377"/>
        <dbReference type="ChEBI" id="CHEBI:15378"/>
        <dbReference type="ChEBI" id="CHEBI:29105"/>
        <dbReference type="ChEBI" id="CHEBI:30616"/>
        <dbReference type="ChEBI" id="CHEBI:43474"/>
        <dbReference type="ChEBI" id="CHEBI:456216"/>
        <dbReference type="EC" id="7.2.2.12"/>
    </reaction>
</comment>
<dbReference type="PANTHER" id="PTHR48085:SF5">
    <property type="entry name" value="CADMIUM_ZINC-TRANSPORTING ATPASE HMA4-RELATED"/>
    <property type="match status" value="1"/>
</dbReference>
<keyword evidence="3 10" id="KW-0812">Transmembrane</keyword>
<reference evidence="12" key="1">
    <citation type="submission" date="2023-09" db="EMBL/GenBank/DDBJ databases">
        <title>Marinobacter sediminicola sp. nov. and Marinobacter maritimum sp. nov., isolated from marine sediment.</title>
        <authorList>
            <person name="An J."/>
        </authorList>
    </citation>
    <scope>NUCLEOTIDE SEQUENCE</scope>
    <source>
        <strain evidence="12">F60267</strain>
    </source>
</reference>
<dbReference type="SUPFAM" id="SSF81653">
    <property type="entry name" value="Calcium ATPase, transduction domain A"/>
    <property type="match status" value="1"/>
</dbReference>
<dbReference type="CDD" id="cd02079">
    <property type="entry name" value="P-type_ATPase_HM"/>
    <property type="match status" value="1"/>
</dbReference>
<feature type="transmembrane region" description="Helical" evidence="10">
    <location>
        <begin position="269"/>
        <end position="295"/>
    </location>
</feature>
<dbReference type="InterPro" id="IPR036412">
    <property type="entry name" value="HAD-like_sf"/>
</dbReference>
<dbReference type="RefSeq" id="WP_310965857.1">
    <property type="nucleotide sequence ID" value="NZ_JAVMBO010000007.1"/>
</dbReference>
<dbReference type="Proteomes" id="UP001267407">
    <property type="component" value="Unassembled WGS sequence"/>
</dbReference>
<feature type="domain" description="P-type ATPase A" evidence="11">
    <location>
        <begin position="129"/>
        <end position="229"/>
    </location>
</feature>
<evidence type="ECO:0000256" key="10">
    <source>
        <dbReference type="RuleBase" id="RU362081"/>
    </source>
</evidence>
<name>A0ABU2HEZ8_9GAMM</name>
<evidence type="ECO:0000256" key="8">
    <source>
        <dbReference type="ARBA" id="ARBA00039097"/>
    </source>
</evidence>
<proteinExistence type="inferred from homology"/>
<evidence type="ECO:0000313" key="12">
    <source>
        <dbReference type="EMBL" id="MDS1309648.1"/>
    </source>
</evidence>
<dbReference type="InterPro" id="IPR008250">
    <property type="entry name" value="ATPase_P-typ_transduc_dom_A_sf"/>
</dbReference>
<dbReference type="PROSITE" id="PS00154">
    <property type="entry name" value="ATPASE_E1_E2"/>
    <property type="match status" value="1"/>
</dbReference>
<dbReference type="InterPro" id="IPR023298">
    <property type="entry name" value="ATPase_P-typ_TM_dom_sf"/>
</dbReference>
<dbReference type="NCBIfam" id="TIGR01525">
    <property type="entry name" value="ATPase-IB_hvy"/>
    <property type="match status" value="1"/>
</dbReference>
<comment type="subcellular location">
    <subcellularLocation>
        <location evidence="10">Cell membrane</location>
    </subcellularLocation>
    <subcellularLocation>
        <location evidence="1">Membrane</location>
    </subcellularLocation>
</comment>
<dbReference type="SUPFAM" id="SSF81665">
    <property type="entry name" value="Calcium ATPase, transmembrane domain M"/>
    <property type="match status" value="1"/>
</dbReference>
<dbReference type="NCBIfam" id="TIGR01511">
    <property type="entry name" value="ATPase-IB1_Cu"/>
    <property type="match status" value="1"/>
</dbReference>
<dbReference type="Gene3D" id="3.40.50.1000">
    <property type="entry name" value="HAD superfamily/HAD-like"/>
    <property type="match status" value="1"/>
</dbReference>
<dbReference type="SUPFAM" id="SSF81660">
    <property type="entry name" value="Metal cation-transporting ATPase, ATP-binding domain N"/>
    <property type="match status" value="1"/>
</dbReference>
<dbReference type="EC" id="7.2.2.12" evidence="8"/>
<gene>
    <name evidence="12" type="ORF">RKA07_05920</name>
</gene>
<keyword evidence="6 10" id="KW-1133">Transmembrane helix</keyword>
<organism evidence="12 13">
    <name type="scientific">Marinobacter xiaoshiensis</name>
    <dbReference type="NCBI Taxonomy" id="3073652"/>
    <lineage>
        <taxon>Bacteria</taxon>
        <taxon>Pseudomonadati</taxon>
        <taxon>Pseudomonadota</taxon>
        <taxon>Gammaproteobacteria</taxon>
        <taxon>Pseudomonadales</taxon>
        <taxon>Marinobacteraceae</taxon>
        <taxon>Marinobacter</taxon>
    </lineage>
</organism>
<evidence type="ECO:0000256" key="1">
    <source>
        <dbReference type="ARBA" id="ARBA00004370"/>
    </source>
</evidence>
<feature type="transmembrane region" description="Helical" evidence="10">
    <location>
        <begin position="47"/>
        <end position="69"/>
    </location>
</feature>
<dbReference type="NCBIfam" id="TIGR01494">
    <property type="entry name" value="ATPase_P-type"/>
    <property type="match status" value="2"/>
</dbReference>
<evidence type="ECO:0000256" key="7">
    <source>
        <dbReference type="ARBA" id="ARBA00023136"/>
    </source>
</evidence>
<evidence type="ECO:0000256" key="6">
    <source>
        <dbReference type="ARBA" id="ARBA00022989"/>
    </source>
</evidence>
<comment type="similarity">
    <text evidence="2 10">Belongs to the cation transport ATPase (P-type) (TC 3.A.3) family. Type IB subfamily.</text>
</comment>
<feature type="transmembrane region" description="Helical" evidence="10">
    <location>
        <begin position="245"/>
        <end position="263"/>
    </location>
</feature>
<feature type="transmembrane region" description="Helical" evidence="10">
    <location>
        <begin position="614"/>
        <end position="635"/>
    </location>
</feature>
<dbReference type="Pfam" id="PF00122">
    <property type="entry name" value="E1-E2_ATPase"/>
    <property type="match status" value="1"/>
</dbReference>
<keyword evidence="10" id="KW-0547">Nucleotide-binding</keyword>
<protein>
    <recommendedName>
        <fullName evidence="8">P-type Zn(2+) transporter</fullName>
        <ecNumber evidence="8">7.2.2.12</ecNumber>
    </recommendedName>
</protein>
<comment type="caution">
    <text evidence="12">The sequence shown here is derived from an EMBL/GenBank/DDBJ whole genome shotgun (WGS) entry which is preliminary data.</text>
</comment>
<dbReference type="Gene3D" id="3.40.1110.10">
    <property type="entry name" value="Calcium-transporting ATPase, cytoplasmic domain N"/>
    <property type="match status" value="1"/>
</dbReference>
<keyword evidence="4 10" id="KW-0479">Metal-binding</keyword>
<sequence length="656" mass="68921">MEFIKKLSQWRRLWNSPASRRGMVVLVSGVAGVGGVASNFLGGSAGLTSALWLFAAAVAGTEIALRAFAALRARTISIELLVTIAAIGALFIGEYWESAAVTFLFVLGGYLEARTLSRTRSALKDLLALAPTEVTVLRDGEEFTLAPHEVVKGDTVIVRPGGRLGVDGVILSGQAAIDESAITGEPVPAQKQSGDTVFAGTVSHDGYLQVRAEGVGADTTLARIIQRVEEAQEAKAPTQRMIERFASWYTPAIIVMAIGAYLITKDVALALTLLVIACPGALVISTPISVIAGIGRAARGGILIKGGEYLETAGRIRAVAFDKTGTLTEGRPEVLTATPLAGIPALPGMAGEDSPRTRLLQWAALAESGSEHPLGRAVERALPEGYVGPRVDQFETAPGGGISAQWQNQKIEIGSPVWLEERVNEWPEAARIALEEIRERGETVAAVSVDGVLVGLLGFADKLRPEAAAALQHLRDIGVRRLVMLTGDHLASAQRIAREVGIDEVQAGLLPEQKLEAIQAIQRETGATAMVGDGINDAPALATADIGIAMGVAGTDVAIESADIALMADDLGKIGEAIGLARATLNNIRQNVVIALLTVFGLLAGVFANEVHMAGGMFIHQISVLVVVINGMRLMKARPARRQKSAPAVGQEVRLA</sequence>
<dbReference type="InterPro" id="IPR023299">
    <property type="entry name" value="ATPase_P-typ_cyto_dom_N"/>
</dbReference>
<dbReference type="InterPro" id="IPR059000">
    <property type="entry name" value="ATPase_P-type_domA"/>
</dbReference>
<evidence type="ECO:0000256" key="3">
    <source>
        <dbReference type="ARBA" id="ARBA00022692"/>
    </source>
</evidence>
<accession>A0ABU2HEZ8</accession>
<dbReference type="PRINTS" id="PR00941">
    <property type="entry name" value="CDATPASE"/>
</dbReference>
<dbReference type="SFLD" id="SFLDF00027">
    <property type="entry name" value="p-type_atpase"/>
    <property type="match status" value="1"/>
</dbReference>
<evidence type="ECO:0000313" key="13">
    <source>
        <dbReference type="Proteomes" id="UP001267407"/>
    </source>
</evidence>
<keyword evidence="10" id="KW-0067">ATP-binding</keyword>
<keyword evidence="7 10" id="KW-0472">Membrane</keyword>
<dbReference type="Gene3D" id="2.70.150.10">
    <property type="entry name" value="Calcium-transporting ATPase, cytoplasmic transduction domain A"/>
    <property type="match status" value="1"/>
</dbReference>
<dbReference type="EMBL" id="JAVMBO010000007">
    <property type="protein sequence ID" value="MDS1309648.1"/>
    <property type="molecule type" value="Genomic_DNA"/>
</dbReference>
<dbReference type="SFLD" id="SFLDS00003">
    <property type="entry name" value="Haloacid_Dehalogenase"/>
    <property type="match status" value="1"/>
</dbReference>
<evidence type="ECO:0000256" key="5">
    <source>
        <dbReference type="ARBA" id="ARBA00022967"/>
    </source>
</evidence>
<dbReference type="InterPro" id="IPR023214">
    <property type="entry name" value="HAD_sf"/>
</dbReference>
<keyword evidence="10" id="KW-1003">Cell membrane</keyword>
<evidence type="ECO:0000256" key="4">
    <source>
        <dbReference type="ARBA" id="ARBA00022723"/>
    </source>
</evidence>
<feature type="transmembrane region" description="Helical" evidence="10">
    <location>
        <begin position="592"/>
        <end position="608"/>
    </location>
</feature>
<dbReference type="InterPro" id="IPR018303">
    <property type="entry name" value="ATPase_P-typ_P_site"/>
</dbReference>
<feature type="transmembrane region" description="Helical" evidence="10">
    <location>
        <begin position="99"/>
        <end position="116"/>
    </location>
</feature>
<dbReference type="InterPro" id="IPR044492">
    <property type="entry name" value="P_typ_ATPase_HD_dom"/>
</dbReference>
<dbReference type="InterPro" id="IPR027256">
    <property type="entry name" value="P-typ_ATPase_IB"/>
</dbReference>
<keyword evidence="13" id="KW-1185">Reference proteome</keyword>
<dbReference type="Pfam" id="PF00702">
    <property type="entry name" value="Hydrolase"/>
    <property type="match status" value="1"/>
</dbReference>
<feature type="transmembrane region" description="Helical" evidence="10">
    <location>
        <begin position="76"/>
        <end position="93"/>
    </location>
</feature>
<feature type="transmembrane region" description="Helical" evidence="10">
    <location>
        <begin position="21"/>
        <end position="41"/>
    </location>
</feature>
<keyword evidence="5" id="KW-1278">Translocase</keyword>
<dbReference type="InterPro" id="IPR001757">
    <property type="entry name" value="P_typ_ATPase"/>
</dbReference>
<dbReference type="PANTHER" id="PTHR48085">
    <property type="entry name" value="CADMIUM/ZINC-TRANSPORTING ATPASE HMA2-RELATED"/>
    <property type="match status" value="1"/>
</dbReference>
<dbReference type="PRINTS" id="PR00119">
    <property type="entry name" value="CATATPASE"/>
</dbReference>
<evidence type="ECO:0000259" key="11">
    <source>
        <dbReference type="Pfam" id="PF00122"/>
    </source>
</evidence>
<dbReference type="SUPFAM" id="SSF56784">
    <property type="entry name" value="HAD-like"/>
    <property type="match status" value="1"/>
</dbReference>
<evidence type="ECO:0000256" key="2">
    <source>
        <dbReference type="ARBA" id="ARBA00006024"/>
    </source>
</evidence>
<evidence type="ECO:0000256" key="9">
    <source>
        <dbReference type="ARBA" id="ARBA00047308"/>
    </source>
</evidence>